<feature type="region of interest" description="Disordered" evidence="1">
    <location>
        <begin position="190"/>
        <end position="253"/>
    </location>
</feature>
<evidence type="ECO:0000256" key="1">
    <source>
        <dbReference type="SAM" id="MobiDB-lite"/>
    </source>
</evidence>
<feature type="region of interest" description="Disordered" evidence="1">
    <location>
        <begin position="298"/>
        <end position="318"/>
    </location>
</feature>
<dbReference type="AlphaFoldDB" id="A0AAF0EFJ1"/>
<reference evidence="2" key="1">
    <citation type="submission" date="2023-03" db="EMBL/GenBank/DDBJ databases">
        <title>Mating type loci evolution in Malassezia.</title>
        <authorList>
            <person name="Coelho M.A."/>
        </authorList>
    </citation>
    <scope>NUCLEOTIDE SEQUENCE</scope>
    <source>
        <strain evidence="2">CBS 12830</strain>
    </source>
</reference>
<feature type="compositionally biased region" description="Basic and acidic residues" evidence="1">
    <location>
        <begin position="468"/>
        <end position="482"/>
    </location>
</feature>
<evidence type="ECO:0000313" key="3">
    <source>
        <dbReference type="Proteomes" id="UP001214415"/>
    </source>
</evidence>
<dbReference type="Proteomes" id="UP001214415">
    <property type="component" value="Chromosome 1"/>
</dbReference>
<evidence type="ECO:0000313" key="2">
    <source>
        <dbReference type="EMBL" id="WFD21766.1"/>
    </source>
</evidence>
<feature type="region of interest" description="Disordered" evidence="1">
    <location>
        <begin position="128"/>
        <end position="169"/>
    </location>
</feature>
<sequence length="681" mass="74359">MERPSLYFGRNISRPTSPDDGAAKPTVPYAPTAPAELKARRVSSSPALELLSLWNPATPEDCPAVRTPLKSNPCEAEMSLDEAPVSYFSSSVPRSLSSSFEDLSVSPPGVMTPHSLLFQRSVDMPCCDPTTEAATPGSSWSSSSKHSDSVESPQSSVTSIGDLPAQSKSDNASEATIVVAPLTQSVATHLADVSRPGMPARRRSRSDVGVRSESWSTFCGTERDGTSTCSPSPTTVPETPSGPISPIDSPPCPPNLMPQLEPVKPSDFSAYVSGIGEPIDPDLESTTVEQLKVFRQHARSRSVGPRDYRQLPETDEKDASLDDTRIENTLGLSPRRWRMSSPRPPLALMRDTSQIPALTGLGTALCNPGYVLRHKQSLCAPPVATALDEPPRSPRLLSTASPVDDLPDVDDMDEIPALSDAAPSPPVDEQGFQEVRSRRQRQRDRFSTGYVPRPAAEDPVPPSMDVFEEPKPESGAVEEDRRGRTRRRSSHSNVQTSQTMGGSGPKSSSVLGVSHRRSNQRRRQDMTYAAIASQGRVPQSEPRGRGRGRGRHDAIKKLASSQDMAELPTATRETIIPHHDDACADDAVDMPRVRLLSNSAHLLMLSLELAMIKNHKIYTPLKPRWGKHRDDDFHPLPPIEQRLKKFYGTSHDHLPVGIRPGSMYQYVDNNGSRLKYSHTNV</sequence>
<name>A0AAF0EFJ1_9BASI</name>
<feature type="region of interest" description="Disordered" evidence="1">
    <location>
        <begin position="384"/>
        <end position="551"/>
    </location>
</feature>
<gene>
    <name evidence="2" type="ORF">MEQU1_000422</name>
</gene>
<proteinExistence type="predicted"/>
<dbReference type="EMBL" id="CP119900">
    <property type="protein sequence ID" value="WFD21766.1"/>
    <property type="molecule type" value="Genomic_DNA"/>
</dbReference>
<protein>
    <submittedName>
        <fullName evidence="2">Uncharacterized protein</fullName>
    </submittedName>
</protein>
<feature type="region of interest" description="Disordered" evidence="1">
    <location>
        <begin position="1"/>
        <end position="29"/>
    </location>
</feature>
<feature type="compositionally biased region" description="Acidic residues" evidence="1">
    <location>
        <begin position="405"/>
        <end position="414"/>
    </location>
</feature>
<keyword evidence="3" id="KW-1185">Reference proteome</keyword>
<feature type="compositionally biased region" description="Low complexity" evidence="1">
    <location>
        <begin position="226"/>
        <end position="247"/>
    </location>
</feature>
<accession>A0AAF0EFJ1</accession>
<feature type="compositionally biased region" description="Basic and acidic residues" evidence="1">
    <location>
        <begin position="304"/>
        <end position="318"/>
    </location>
</feature>
<organism evidence="2 3">
    <name type="scientific">Malassezia equina</name>
    <dbReference type="NCBI Taxonomy" id="1381935"/>
    <lineage>
        <taxon>Eukaryota</taxon>
        <taxon>Fungi</taxon>
        <taxon>Dikarya</taxon>
        <taxon>Basidiomycota</taxon>
        <taxon>Ustilaginomycotina</taxon>
        <taxon>Malasseziomycetes</taxon>
        <taxon>Malasseziales</taxon>
        <taxon>Malasseziaceae</taxon>
        <taxon>Malassezia</taxon>
    </lineage>
</organism>
<feature type="compositionally biased region" description="Polar residues" evidence="1">
    <location>
        <begin position="491"/>
        <end position="511"/>
    </location>
</feature>